<evidence type="ECO:0000313" key="8">
    <source>
        <dbReference type="Proteomes" id="UP000596977"/>
    </source>
</evidence>
<comment type="caution">
    <text evidence="7">The sequence shown here is derived from an EMBL/GenBank/DDBJ whole genome shotgun (WGS) entry which is preliminary data.</text>
</comment>
<gene>
    <name evidence="7" type="ORF">GCM10011499_18850</name>
</gene>
<dbReference type="RefSeq" id="WP_127074229.1">
    <property type="nucleotide sequence ID" value="NZ_BMKB01000003.1"/>
</dbReference>
<evidence type="ECO:0000256" key="6">
    <source>
        <dbReference type="SAM" id="Phobius"/>
    </source>
</evidence>
<organism evidence="7 8">
    <name type="scientific">Pelagibacterium lentulum</name>
    <dbReference type="NCBI Taxonomy" id="2029865"/>
    <lineage>
        <taxon>Bacteria</taxon>
        <taxon>Pseudomonadati</taxon>
        <taxon>Pseudomonadota</taxon>
        <taxon>Alphaproteobacteria</taxon>
        <taxon>Hyphomicrobiales</taxon>
        <taxon>Devosiaceae</taxon>
        <taxon>Pelagibacterium</taxon>
    </lineage>
</organism>
<feature type="transmembrane region" description="Helical" evidence="6">
    <location>
        <begin position="75"/>
        <end position="94"/>
    </location>
</feature>
<feature type="transmembrane region" description="Helical" evidence="6">
    <location>
        <begin position="187"/>
        <end position="205"/>
    </location>
</feature>
<dbReference type="GO" id="GO:0015171">
    <property type="term" value="F:amino acid transmembrane transporter activity"/>
    <property type="evidence" value="ECO:0007669"/>
    <property type="project" value="TreeGrafter"/>
</dbReference>
<dbReference type="PIRSF" id="PIRSF006324">
    <property type="entry name" value="LeuE"/>
    <property type="match status" value="1"/>
</dbReference>
<reference evidence="7 8" key="1">
    <citation type="journal article" date="2014" name="Int. J. Syst. Evol. Microbiol.">
        <title>Complete genome sequence of Corynebacterium casei LMG S-19264T (=DSM 44701T), isolated from a smear-ripened cheese.</title>
        <authorList>
            <consortium name="US DOE Joint Genome Institute (JGI-PGF)"/>
            <person name="Walter F."/>
            <person name="Albersmeier A."/>
            <person name="Kalinowski J."/>
            <person name="Ruckert C."/>
        </authorList>
    </citation>
    <scope>NUCLEOTIDE SEQUENCE [LARGE SCALE GENOMIC DNA]</scope>
    <source>
        <strain evidence="7 8">CGMCC 1.15896</strain>
    </source>
</reference>
<dbReference type="PANTHER" id="PTHR30086">
    <property type="entry name" value="ARGININE EXPORTER PROTEIN ARGO"/>
    <property type="match status" value="1"/>
</dbReference>
<evidence type="ECO:0000256" key="4">
    <source>
        <dbReference type="ARBA" id="ARBA00022989"/>
    </source>
</evidence>
<dbReference type="PANTHER" id="PTHR30086:SF20">
    <property type="entry name" value="ARGININE EXPORTER PROTEIN ARGO-RELATED"/>
    <property type="match status" value="1"/>
</dbReference>
<evidence type="ECO:0000256" key="2">
    <source>
        <dbReference type="ARBA" id="ARBA00022475"/>
    </source>
</evidence>
<dbReference type="Proteomes" id="UP000596977">
    <property type="component" value="Unassembled WGS sequence"/>
</dbReference>
<name>A0A916VXC6_9HYPH</name>
<feature type="transmembrane region" description="Helical" evidence="6">
    <location>
        <begin position="114"/>
        <end position="135"/>
    </location>
</feature>
<comment type="subcellular location">
    <subcellularLocation>
        <location evidence="1">Cell membrane</location>
        <topology evidence="1">Multi-pass membrane protein</topology>
    </subcellularLocation>
</comment>
<evidence type="ECO:0000313" key="7">
    <source>
        <dbReference type="EMBL" id="GGA49218.1"/>
    </source>
</evidence>
<keyword evidence="5 6" id="KW-0472">Membrane</keyword>
<feature type="transmembrane region" description="Helical" evidence="6">
    <location>
        <begin position="147"/>
        <end position="175"/>
    </location>
</feature>
<feature type="transmembrane region" description="Helical" evidence="6">
    <location>
        <begin position="41"/>
        <end position="69"/>
    </location>
</feature>
<evidence type="ECO:0000256" key="3">
    <source>
        <dbReference type="ARBA" id="ARBA00022692"/>
    </source>
</evidence>
<keyword evidence="8" id="KW-1185">Reference proteome</keyword>
<proteinExistence type="predicted"/>
<accession>A0A916VXC6</accession>
<feature type="transmembrane region" description="Helical" evidence="6">
    <location>
        <begin position="6"/>
        <end position="29"/>
    </location>
</feature>
<keyword evidence="2" id="KW-1003">Cell membrane</keyword>
<dbReference type="AlphaFoldDB" id="A0A916VXC6"/>
<keyword evidence="4 6" id="KW-1133">Transmembrane helix</keyword>
<dbReference type="OrthoDB" id="7346064at2"/>
<sequence length="210" mass="21900">MDITTALVSFSIAAALLTITPGLDTALVLRTSAVEGPRRAMLAGAGVVTGVLAWGVIAALGLGAVLAISEIAFRTLQLAGAAYLIWLGVGMLRAAIRPKPQGAATVNAPKTPNWFLRGVMTNLLNPKVGVFYMSLLPQFLPTAVPVVPFSVLLAGIHAAMGLVFFATITAATAPFHMALTRTRLPRILDGATGGVLIFFALRLLTDRRAA</sequence>
<evidence type="ECO:0000256" key="5">
    <source>
        <dbReference type="ARBA" id="ARBA00023136"/>
    </source>
</evidence>
<evidence type="ECO:0000256" key="1">
    <source>
        <dbReference type="ARBA" id="ARBA00004651"/>
    </source>
</evidence>
<dbReference type="InterPro" id="IPR001123">
    <property type="entry name" value="LeuE-type"/>
</dbReference>
<dbReference type="Pfam" id="PF01810">
    <property type="entry name" value="LysE"/>
    <property type="match status" value="1"/>
</dbReference>
<dbReference type="GO" id="GO:0005886">
    <property type="term" value="C:plasma membrane"/>
    <property type="evidence" value="ECO:0007669"/>
    <property type="project" value="UniProtKB-SubCell"/>
</dbReference>
<dbReference type="EMBL" id="BMKB01000003">
    <property type="protein sequence ID" value="GGA49218.1"/>
    <property type="molecule type" value="Genomic_DNA"/>
</dbReference>
<protein>
    <submittedName>
        <fullName evidence="7">Threonine transporter RhtB</fullName>
    </submittedName>
</protein>
<keyword evidence="3 6" id="KW-0812">Transmembrane</keyword>